<reference evidence="8 9" key="1">
    <citation type="submission" date="2018-05" db="EMBL/GenBank/DDBJ databases">
        <title>Mucilaginibacter hurinus sp. nov., isolated from briquette warehouse soil.</title>
        <authorList>
            <person name="Choi L."/>
        </authorList>
    </citation>
    <scope>NUCLEOTIDE SEQUENCE [LARGE SCALE GENOMIC DNA]</scope>
    <source>
        <strain evidence="8 9">ZR32</strain>
    </source>
</reference>
<dbReference type="PROSITE" id="PS50109">
    <property type="entry name" value="HIS_KIN"/>
    <property type="match status" value="1"/>
</dbReference>
<dbReference type="Gene3D" id="1.10.287.130">
    <property type="match status" value="1"/>
</dbReference>
<evidence type="ECO:0000256" key="3">
    <source>
        <dbReference type="ARBA" id="ARBA00022553"/>
    </source>
</evidence>
<dbReference type="Proteomes" id="UP000253209">
    <property type="component" value="Unassembled WGS sequence"/>
</dbReference>
<keyword evidence="4" id="KW-0808">Transferase</keyword>
<evidence type="ECO:0000256" key="1">
    <source>
        <dbReference type="ARBA" id="ARBA00000085"/>
    </source>
</evidence>
<gene>
    <name evidence="8" type="ORF">DJ568_02335</name>
</gene>
<comment type="catalytic activity">
    <reaction evidence="1">
        <text>ATP + protein L-histidine = ADP + protein N-phospho-L-histidine.</text>
        <dbReference type="EC" id="2.7.13.3"/>
    </reaction>
</comment>
<comment type="caution">
    <text evidence="8">The sequence shown here is derived from an EMBL/GenBank/DDBJ whole genome shotgun (WGS) entry which is preliminary data.</text>
</comment>
<dbReference type="PANTHER" id="PTHR43304">
    <property type="entry name" value="PHYTOCHROME-LIKE PROTEIN CPH1"/>
    <property type="match status" value="1"/>
</dbReference>
<evidence type="ECO:0000313" key="9">
    <source>
        <dbReference type="Proteomes" id="UP000253209"/>
    </source>
</evidence>
<dbReference type="InterPro" id="IPR005467">
    <property type="entry name" value="His_kinase_dom"/>
</dbReference>
<dbReference type="InterPro" id="IPR000014">
    <property type="entry name" value="PAS"/>
</dbReference>
<dbReference type="AlphaFoldDB" id="A0A367GTG9"/>
<dbReference type="SUPFAM" id="SSF55874">
    <property type="entry name" value="ATPase domain of HSP90 chaperone/DNA topoisomerase II/histidine kinase"/>
    <property type="match status" value="1"/>
</dbReference>
<dbReference type="RefSeq" id="WP_114003611.1">
    <property type="nucleotide sequence ID" value="NZ_QGDC01000001.1"/>
</dbReference>
<dbReference type="PANTHER" id="PTHR43304:SF1">
    <property type="entry name" value="PAC DOMAIN-CONTAINING PROTEIN"/>
    <property type="match status" value="1"/>
</dbReference>
<dbReference type="Pfam" id="PF02518">
    <property type="entry name" value="HATPase_c"/>
    <property type="match status" value="1"/>
</dbReference>
<dbReference type="SMART" id="SM00387">
    <property type="entry name" value="HATPase_c"/>
    <property type="match status" value="1"/>
</dbReference>
<evidence type="ECO:0000256" key="5">
    <source>
        <dbReference type="ARBA" id="ARBA00022777"/>
    </source>
</evidence>
<dbReference type="InterPro" id="IPR004358">
    <property type="entry name" value="Sig_transdc_His_kin-like_C"/>
</dbReference>
<evidence type="ECO:0000259" key="6">
    <source>
        <dbReference type="PROSITE" id="PS50109"/>
    </source>
</evidence>
<dbReference type="EC" id="2.7.13.3" evidence="2"/>
<organism evidence="8 9">
    <name type="scientific">Mucilaginibacter hurinus</name>
    <dbReference type="NCBI Taxonomy" id="2201324"/>
    <lineage>
        <taxon>Bacteria</taxon>
        <taxon>Pseudomonadati</taxon>
        <taxon>Bacteroidota</taxon>
        <taxon>Sphingobacteriia</taxon>
        <taxon>Sphingobacteriales</taxon>
        <taxon>Sphingobacteriaceae</taxon>
        <taxon>Mucilaginibacter</taxon>
    </lineage>
</organism>
<dbReference type="PRINTS" id="PR00344">
    <property type="entry name" value="BCTRLSENSOR"/>
</dbReference>
<dbReference type="InterPro" id="IPR052162">
    <property type="entry name" value="Sensor_kinase/Photoreceptor"/>
</dbReference>
<dbReference type="InterPro" id="IPR013655">
    <property type="entry name" value="PAS_fold_3"/>
</dbReference>
<sequence>MDITEGHNISTVMPDNSDNDFEKSIGVWEYDINYHAVKWSEGFYEILGYDPQDIDTSYAVFFDYLLYHEDKATFLNFINNRLPNSKPTVQIRLLTKKHGYQWFESTLHRFSGKHNHKISGSIINIHQYKLFELKFIKKDIAVNDSEKVITIGNWQLNPYTKELILSKECYDILEYKDQVKLSLEGFIGLFEKQFNTQLTAVVENAIKLSKPFDVDLVVKTANKNKLWVRVKGTAVIDDYGTCILIKGILQDIDKSKTRENCLQTNLDVLTEQNKRLQNFAYIISHNLRSHSGNLQTMIKMYDETDGEETKTEILDQIKNVTESLTKTIEHVNEIVKIQTDKPKDIREIDFLSVFKNIFSALRNNISAVNAHIEYDFSRAPGVKYLPAYLESIFQNMITNAIKYRHPDRAPHIRCFTYTMGGQVYLVFEDNGIGIDLDRHGDQVFGLYKTFHQNSDSRGVGLFITRNQIEALGGSIEIESTVNVGTRFVIRLTK</sequence>
<keyword evidence="5" id="KW-0418">Kinase</keyword>
<protein>
    <recommendedName>
        <fullName evidence="2">histidine kinase</fullName>
        <ecNumber evidence="2">2.7.13.3</ecNumber>
    </recommendedName>
</protein>
<evidence type="ECO:0000259" key="7">
    <source>
        <dbReference type="PROSITE" id="PS50113"/>
    </source>
</evidence>
<dbReference type="InterPro" id="IPR000700">
    <property type="entry name" value="PAS-assoc_C"/>
</dbReference>
<keyword evidence="3" id="KW-0597">Phosphoprotein</keyword>
<dbReference type="InterPro" id="IPR003594">
    <property type="entry name" value="HATPase_dom"/>
</dbReference>
<dbReference type="Pfam" id="PF08447">
    <property type="entry name" value="PAS_3"/>
    <property type="match status" value="1"/>
</dbReference>
<feature type="domain" description="PAC" evidence="7">
    <location>
        <begin position="212"/>
        <end position="264"/>
    </location>
</feature>
<feature type="domain" description="Histidine kinase" evidence="6">
    <location>
        <begin position="282"/>
        <end position="493"/>
    </location>
</feature>
<dbReference type="CDD" id="cd00130">
    <property type="entry name" value="PAS"/>
    <property type="match status" value="1"/>
</dbReference>
<dbReference type="SUPFAM" id="SSF55785">
    <property type="entry name" value="PYP-like sensor domain (PAS domain)"/>
    <property type="match status" value="2"/>
</dbReference>
<dbReference type="InterPro" id="IPR036890">
    <property type="entry name" value="HATPase_C_sf"/>
</dbReference>
<evidence type="ECO:0000313" key="8">
    <source>
        <dbReference type="EMBL" id="RCH56714.1"/>
    </source>
</evidence>
<keyword evidence="9" id="KW-1185">Reference proteome</keyword>
<dbReference type="OrthoDB" id="1522284at2"/>
<dbReference type="InterPro" id="IPR035965">
    <property type="entry name" value="PAS-like_dom_sf"/>
</dbReference>
<dbReference type="EMBL" id="QGDC01000001">
    <property type="protein sequence ID" value="RCH56714.1"/>
    <property type="molecule type" value="Genomic_DNA"/>
</dbReference>
<dbReference type="Pfam" id="PF13426">
    <property type="entry name" value="PAS_9"/>
    <property type="match status" value="1"/>
</dbReference>
<proteinExistence type="predicted"/>
<accession>A0A367GTG9</accession>
<evidence type="ECO:0000256" key="4">
    <source>
        <dbReference type="ARBA" id="ARBA00022679"/>
    </source>
</evidence>
<name>A0A367GTG9_9SPHI</name>
<evidence type="ECO:0000256" key="2">
    <source>
        <dbReference type="ARBA" id="ARBA00012438"/>
    </source>
</evidence>
<dbReference type="PROSITE" id="PS50113">
    <property type="entry name" value="PAC"/>
    <property type="match status" value="1"/>
</dbReference>
<dbReference type="Gene3D" id="3.30.450.20">
    <property type="entry name" value="PAS domain"/>
    <property type="match status" value="2"/>
</dbReference>
<dbReference type="GO" id="GO:0004673">
    <property type="term" value="F:protein histidine kinase activity"/>
    <property type="evidence" value="ECO:0007669"/>
    <property type="project" value="UniProtKB-EC"/>
</dbReference>
<dbReference type="Gene3D" id="3.30.565.10">
    <property type="entry name" value="Histidine kinase-like ATPase, C-terminal domain"/>
    <property type="match status" value="1"/>
</dbReference>